<protein>
    <submittedName>
        <fullName evidence="3">Retrotransposon-like protein 1-like</fullName>
    </submittedName>
</protein>
<feature type="compositionally biased region" description="Polar residues" evidence="1">
    <location>
        <begin position="77"/>
        <end position="88"/>
    </location>
</feature>
<feature type="compositionally biased region" description="Acidic residues" evidence="1">
    <location>
        <begin position="128"/>
        <end position="145"/>
    </location>
</feature>
<evidence type="ECO:0000256" key="1">
    <source>
        <dbReference type="SAM" id="MobiDB-lite"/>
    </source>
</evidence>
<dbReference type="Proteomes" id="UP000694865">
    <property type="component" value="Unplaced"/>
</dbReference>
<dbReference type="RefSeq" id="XP_006820782.1">
    <property type="nucleotide sequence ID" value="XM_006820719.1"/>
</dbReference>
<gene>
    <name evidence="3" type="primary">LOC102808618</name>
</gene>
<feature type="region of interest" description="Disordered" evidence="1">
    <location>
        <begin position="1"/>
        <end position="145"/>
    </location>
</feature>
<feature type="compositionally biased region" description="Polar residues" evidence="1">
    <location>
        <begin position="102"/>
        <end position="119"/>
    </location>
</feature>
<reference evidence="3" key="1">
    <citation type="submission" date="2025-08" db="UniProtKB">
        <authorList>
            <consortium name="RefSeq"/>
        </authorList>
    </citation>
    <scope>IDENTIFICATION</scope>
    <source>
        <tissue evidence="3">Testes</tissue>
    </source>
</reference>
<organism evidence="2 3">
    <name type="scientific">Saccoglossus kowalevskii</name>
    <name type="common">Acorn worm</name>
    <dbReference type="NCBI Taxonomy" id="10224"/>
    <lineage>
        <taxon>Eukaryota</taxon>
        <taxon>Metazoa</taxon>
        <taxon>Hemichordata</taxon>
        <taxon>Enteropneusta</taxon>
        <taxon>Harrimaniidae</taxon>
        <taxon>Saccoglossus</taxon>
    </lineage>
</organism>
<sequence length="172" mass="19491">FDDSSSFTDKTRDGDGEFVDVEGYDHYDDREADLEEENSVLYHDLQLSPENSEEDSDIDDEDASFLQRQSDDESFISLGNNESRMSFTDNDESRMSFGGNESGYSFDNSRFGTPGTASDSFAGRLMSEDEEEEDEEGPGEVMEDPVDEMHQAEAFIKAEEDRFIVDDNLENM</sequence>
<proteinExistence type="predicted"/>
<accession>A0ABM0ML91</accession>
<feature type="compositionally biased region" description="Acidic residues" evidence="1">
    <location>
        <begin position="51"/>
        <end position="63"/>
    </location>
</feature>
<feature type="non-terminal residue" evidence="3">
    <location>
        <position position="1"/>
    </location>
</feature>
<dbReference type="GeneID" id="102808618"/>
<evidence type="ECO:0000313" key="3">
    <source>
        <dbReference type="RefSeq" id="XP_006820782.1"/>
    </source>
</evidence>
<keyword evidence="2" id="KW-1185">Reference proteome</keyword>
<name>A0ABM0ML91_SACKO</name>
<evidence type="ECO:0000313" key="2">
    <source>
        <dbReference type="Proteomes" id="UP000694865"/>
    </source>
</evidence>